<dbReference type="Gene3D" id="3.40.50.450">
    <property type="match status" value="1"/>
</dbReference>
<dbReference type="InterPro" id="IPR005268">
    <property type="entry name" value="CHP00725"/>
</dbReference>
<name>H1XWW4_CALAY</name>
<proteinExistence type="predicted"/>
<dbReference type="Pfam" id="PF18306">
    <property type="entry name" value="LDcluster4"/>
    <property type="match status" value="1"/>
</dbReference>
<reference evidence="1 4" key="2">
    <citation type="submission" date="2016-11" db="EMBL/GenBank/DDBJ databases">
        <title>Genomic analysis of Caldithrix abyssi and proposal of a novel bacterial phylum Caldithrichaeota.</title>
        <authorList>
            <person name="Kublanov I."/>
            <person name="Sigalova O."/>
            <person name="Gavrilov S."/>
            <person name="Lebedinsky A."/>
            <person name="Ivanova N."/>
            <person name="Daum C."/>
            <person name="Reddy T."/>
            <person name="Klenk H.P."/>
            <person name="Goker M."/>
            <person name="Reva O."/>
            <person name="Miroshnichenko M."/>
            <person name="Kyprides N."/>
            <person name="Woyke T."/>
            <person name="Gelfand M."/>
        </authorList>
    </citation>
    <scope>NUCLEOTIDE SEQUENCE [LARGE SCALE GENOMIC DNA]</scope>
    <source>
        <strain evidence="1 4">LF13</strain>
    </source>
</reference>
<dbReference type="Proteomes" id="UP000004671">
    <property type="component" value="Chromosome"/>
</dbReference>
<accession>H1XWW4</accession>
<gene>
    <name evidence="1" type="ORF">Cabys_2422</name>
    <name evidence="2" type="ORF">Calab_3491</name>
</gene>
<dbReference type="eggNOG" id="COG1611">
    <property type="taxonomic scope" value="Bacteria"/>
</dbReference>
<dbReference type="InterPro" id="IPR041164">
    <property type="entry name" value="LDcluster4"/>
</dbReference>
<dbReference type="EMBL" id="CP018099">
    <property type="protein sequence ID" value="APF19171.1"/>
    <property type="molecule type" value="Genomic_DNA"/>
</dbReference>
<dbReference type="EMBL" id="CM001402">
    <property type="protein sequence ID" value="EHO43090.1"/>
    <property type="molecule type" value="Genomic_DNA"/>
</dbReference>
<sequence>MMKKLIGVIGGRDATPELEEIAYQVGRLIAKNSYGLVCGGRGGIMEAAARGCAEQGGLTVGILLGEDTSEANPYIQVAIPTGLGIARNLLVVRAAEGLIAIDGKFGTLSEIAFALQLEKPLVGIYTWDVEPTMPTAQSAEEAMQKLLSMIA</sequence>
<organism evidence="2 3">
    <name type="scientific">Caldithrix abyssi DSM 13497</name>
    <dbReference type="NCBI Taxonomy" id="880073"/>
    <lineage>
        <taxon>Bacteria</taxon>
        <taxon>Pseudomonadati</taxon>
        <taxon>Calditrichota</taxon>
        <taxon>Calditrichia</taxon>
        <taxon>Calditrichales</taxon>
        <taxon>Calditrichaceae</taxon>
        <taxon>Caldithrix</taxon>
    </lineage>
</organism>
<evidence type="ECO:0000313" key="1">
    <source>
        <dbReference type="EMBL" id="APF19171.1"/>
    </source>
</evidence>
<evidence type="ECO:0000313" key="2">
    <source>
        <dbReference type="EMBL" id="EHO43090.1"/>
    </source>
</evidence>
<dbReference type="NCBIfam" id="TIGR00725">
    <property type="entry name" value="TIGR00725 family protein"/>
    <property type="match status" value="1"/>
</dbReference>
<reference evidence="2 3" key="1">
    <citation type="submission" date="2011-09" db="EMBL/GenBank/DDBJ databases">
        <title>The permanent draft genome of Caldithrix abyssi DSM 13497.</title>
        <authorList>
            <consortium name="US DOE Joint Genome Institute (JGI-PGF)"/>
            <person name="Lucas S."/>
            <person name="Han J."/>
            <person name="Lapidus A."/>
            <person name="Bruce D."/>
            <person name="Goodwin L."/>
            <person name="Pitluck S."/>
            <person name="Peters L."/>
            <person name="Kyrpides N."/>
            <person name="Mavromatis K."/>
            <person name="Ivanova N."/>
            <person name="Mikhailova N."/>
            <person name="Chertkov O."/>
            <person name="Detter J.C."/>
            <person name="Tapia R."/>
            <person name="Han C."/>
            <person name="Land M."/>
            <person name="Hauser L."/>
            <person name="Markowitz V."/>
            <person name="Cheng J.-F."/>
            <person name="Hugenholtz P."/>
            <person name="Woyke T."/>
            <person name="Wu D."/>
            <person name="Spring S."/>
            <person name="Brambilla E."/>
            <person name="Klenk H.-P."/>
            <person name="Eisen J.A."/>
        </authorList>
    </citation>
    <scope>NUCLEOTIDE SEQUENCE [LARGE SCALE GENOMIC DNA]</scope>
    <source>
        <strain evidence="2 3">DSM 13497</strain>
    </source>
</reference>
<dbReference type="AlphaFoldDB" id="H1XWW4"/>
<dbReference type="Proteomes" id="UP000183868">
    <property type="component" value="Chromosome"/>
</dbReference>
<dbReference type="RefSeq" id="WP_006930575.1">
    <property type="nucleotide sequence ID" value="NZ_CM001402.1"/>
</dbReference>
<keyword evidence="3" id="KW-1185">Reference proteome</keyword>
<dbReference type="SUPFAM" id="SSF102405">
    <property type="entry name" value="MCP/YpsA-like"/>
    <property type="match status" value="1"/>
</dbReference>
<dbReference type="PANTHER" id="PTHR43393">
    <property type="entry name" value="CYTOKININ RIBOSIDE 5'-MONOPHOSPHATE PHOSPHORIBOHYDROLASE"/>
    <property type="match status" value="1"/>
</dbReference>
<dbReference type="GO" id="GO:0005829">
    <property type="term" value="C:cytosol"/>
    <property type="evidence" value="ECO:0007669"/>
    <property type="project" value="TreeGrafter"/>
</dbReference>
<dbReference type="PANTHER" id="PTHR43393:SF3">
    <property type="entry name" value="LYSINE DECARBOXYLASE-LIKE PROTEIN"/>
    <property type="match status" value="1"/>
</dbReference>
<dbReference type="HOGENOM" id="CLU_107614_1_1_0"/>
<dbReference type="InParanoid" id="H1XWW4"/>
<protein>
    <recommendedName>
        <fullName evidence="5">TIGR00725 family protein</fullName>
    </recommendedName>
</protein>
<evidence type="ECO:0000313" key="4">
    <source>
        <dbReference type="Proteomes" id="UP000183868"/>
    </source>
</evidence>
<dbReference type="KEGG" id="caby:Cabys_2422"/>
<dbReference type="InterPro" id="IPR052341">
    <property type="entry name" value="LOG_family_nucleotidases"/>
</dbReference>
<evidence type="ECO:0000313" key="3">
    <source>
        <dbReference type="Proteomes" id="UP000004671"/>
    </source>
</evidence>
<dbReference type="STRING" id="880073.Cabys_2422"/>
<evidence type="ECO:0008006" key="5">
    <source>
        <dbReference type="Google" id="ProtNLM"/>
    </source>
</evidence>
<dbReference type="PaxDb" id="880073-Calab_3491"/>